<sequence>MNRKPLALLLSCAFFSIPSLAKPTEWRPGFSGDISLNAGFSQTNSQLNTDDSNAITQSLNGTGKQLETVSPLILGRLQYTFGHQALFFGNSEDQISEAQFQSELGWIGQITANTYLTLAVFGNIPGMDETWQDPYLTGLQRTKTDHNVVGARTALEVSLPFPVTLKYAYADSEIEHDIIGQSQALTSSEQHSLLRSSTYQRFGAEIHFPLSMSIMLSPGFYYTDQAAEGSAQSRIETAAQLSFFANLDRHQVVVTLRSSKSKYELDNPVFGRKRDDDVFAMFAVYGYQEPFALSHTQLNVMAGYQQQDAQIDFYDSENTFIATGISYTF</sequence>
<feature type="chain" id="PRO_5014451501" evidence="1">
    <location>
        <begin position="22"/>
        <end position="329"/>
    </location>
</feature>
<comment type="caution">
    <text evidence="2">The sequence shown here is derived from an EMBL/GenBank/DDBJ whole genome shotgun (WGS) entry which is preliminary data.</text>
</comment>
<protein>
    <submittedName>
        <fullName evidence="2">DUF2860 domain-containing protein</fullName>
    </submittedName>
</protein>
<dbReference type="PIRSF" id="PIRSF028696">
    <property type="entry name" value="UCP028696"/>
    <property type="match status" value="1"/>
</dbReference>
<dbReference type="OrthoDB" id="6199337at2"/>
<evidence type="ECO:0000313" key="3">
    <source>
        <dbReference type="Proteomes" id="UP000053748"/>
    </source>
</evidence>
<dbReference type="Pfam" id="PF11059">
    <property type="entry name" value="DUF2860"/>
    <property type="match status" value="1"/>
</dbReference>
<dbReference type="AlphaFoldDB" id="A0A2J9V1U4"/>
<dbReference type="RefSeq" id="WP_001080474.1">
    <property type="nucleotide sequence ID" value="NZ_CAWMSS010000001.1"/>
</dbReference>
<keyword evidence="1" id="KW-0732">Signal</keyword>
<reference evidence="2" key="1">
    <citation type="submission" date="2017-12" db="EMBL/GenBank/DDBJ databases">
        <title>FDA dAtabase for Regulatory Grade micrObial Sequences (FDA-ARGOS): Supporting development and validation of Infectious Disease Dx tests.</title>
        <authorList>
            <person name="Hoffmann M."/>
            <person name="Allard M."/>
            <person name="Evans P."/>
            <person name="Brown E."/>
            <person name="Tallon L.J."/>
            <person name="Sadzewicz L."/>
            <person name="Sengamalay N."/>
            <person name="Ott S."/>
            <person name="Godinez A."/>
            <person name="Nagaraj S."/>
            <person name="Vavikolanu K."/>
            <person name="Aluvathingal J."/>
            <person name="Nadendla S."/>
            <person name="Hobson J."/>
            <person name="Sichtig H."/>
        </authorList>
    </citation>
    <scope>NUCLEOTIDE SEQUENCE [LARGE SCALE GENOMIC DNA]</scope>
    <source>
        <strain evidence="2">FDAARGOS_113</strain>
    </source>
</reference>
<accession>A0A2J9V1U4</accession>
<dbReference type="EMBL" id="LOSJ02000002">
    <property type="protein sequence ID" value="PNM57760.1"/>
    <property type="molecule type" value="Genomic_DNA"/>
</dbReference>
<dbReference type="Proteomes" id="UP000053748">
    <property type="component" value="Unassembled WGS sequence"/>
</dbReference>
<proteinExistence type="predicted"/>
<evidence type="ECO:0000256" key="1">
    <source>
        <dbReference type="SAM" id="SignalP"/>
    </source>
</evidence>
<dbReference type="STRING" id="674.VM_10580"/>
<feature type="signal peptide" evidence="1">
    <location>
        <begin position="1"/>
        <end position="21"/>
    </location>
</feature>
<evidence type="ECO:0000313" key="2">
    <source>
        <dbReference type="EMBL" id="PNM57760.1"/>
    </source>
</evidence>
<organism evidence="2 3">
    <name type="scientific">Vibrio mimicus</name>
    <dbReference type="NCBI Taxonomy" id="674"/>
    <lineage>
        <taxon>Bacteria</taxon>
        <taxon>Pseudomonadati</taxon>
        <taxon>Pseudomonadota</taxon>
        <taxon>Gammaproteobacteria</taxon>
        <taxon>Vibrionales</taxon>
        <taxon>Vibrionaceae</taxon>
        <taxon>Vibrio</taxon>
    </lineage>
</organism>
<dbReference type="InterPro" id="IPR016896">
    <property type="entry name" value="DUF2860"/>
</dbReference>
<keyword evidence="3" id="KW-1185">Reference proteome</keyword>
<gene>
    <name evidence="2" type="ORF">AL544_017785</name>
</gene>
<name>A0A2J9V1U4_VIBMI</name>